<reference evidence="2 3" key="1">
    <citation type="submission" date="2021-03" db="EMBL/GenBank/DDBJ databases">
        <title>Complete Genome of Pseudoalteromonas viridis Strain BBR56, a new biocontrol bacterial candidate.</title>
        <authorList>
            <person name="Handayani D.P."/>
            <person name="Isnansetyo A."/>
            <person name="Istiqomah I."/>
            <person name="Jumina J."/>
        </authorList>
    </citation>
    <scope>NUCLEOTIDE SEQUENCE [LARGE SCALE GENOMIC DNA]</scope>
    <source>
        <strain evidence="2 3">BBR56</strain>
    </source>
</reference>
<evidence type="ECO:0000256" key="1">
    <source>
        <dbReference type="SAM" id="MobiDB-lite"/>
    </source>
</evidence>
<protein>
    <submittedName>
        <fullName evidence="2">Uncharacterized protein</fullName>
    </submittedName>
</protein>
<feature type="region of interest" description="Disordered" evidence="1">
    <location>
        <begin position="128"/>
        <end position="147"/>
    </location>
</feature>
<keyword evidence="3" id="KW-1185">Reference proteome</keyword>
<dbReference type="Pfam" id="PF20701">
    <property type="entry name" value="HetE-N"/>
    <property type="match status" value="1"/>
</dbReference>
<evidence type="ECO:0000313" key="2">
    <source>
        <dbReference type="EMBL" id="QTL34854.1"/>
    </source>
</evidence>
<dbReference type="RefSeq" id="WP_209051854.1">
    <property type="nucleotide sequence ID" value="NZ_CP072425.1"/>
</dbReference>
<gene>
    <name evidence="2" type="ORF">J5X90_15120</name>
</gene>
<proteinExistence type="predicted"/>
<sequence length="147" mass="15527">MEVGSVITAALVGNFAFDIVKTYAQVTSQFLKKAAEGSAYEWLFEAKTSDKIAARVNELSYIDGETKDAYCQRLAQDEALQSLLSGQAAQVSHGERAINQSGESNFANSGDIDTQVNSSGSGATYINSTIHTGGDTPAKKVKPAGEV</sequence>
<dbReference type="EMBL" id="CP072425">
    <property type="protein sequence ID" value="QTL34854.1"/>
    <property type="molecule type" value="Genomic_DNA"/>
</dbReference>
<dbReference type="Proteomes" id="UP000665025">
    <property type="component" value="Chromosome 1"/>
</dbReference>
<evidence type="ECO:0000313" key="3">
    <source>
        <dbReference type="Proteomes" id="UP000665025"/>
    </source>
</evidence>
<organism evidence="2 3">
    <name type="scientific">Pseudoalteromonas viridis</name>
    <dbReference type="NCBI Taxonomy" id="339617"/>
    <lineage>
        <taxon>Bacteria</taxon>
        <taxon>Pseudomonadati</taxon>
        <taxon>Pseudomonadota</taxon>
        <taxon>Gammaproteobacteria</taxon>
        <taxon>Alteromonadales</taxon>
        <taxon>Pseudoalteromonadaceae</taxon>
        <taxon>Pseudoalteromonas</taxon>
    </lineage>
</organism>
<name>A0ABX7V213_9GAMM</name>
<accession>A0ABX7V213</accession>